<evidence type="ECO:0000256" key="3">
    <source>
        <dbReference type="ARBA" id="ARBA00022997"/>
    </source>
</evidence>
<evidence type="ECO:0000256" key="1">
    <source>
        <dbReference type="ARBA" id="ARBA00022801"/>
    </source>
</evidence>
<dbReference type="SUPFAM" id="SSF46785">
    <property type="entry name" value="Winged helix' DNA-binding domain"/>
    <property type="match status" value="1"/>
</dbReference>
<dbReference type="GO" id="GO:0003700">
    <property type="term" value="F:DNA-binding transcription factor activity"/>
    <property type="evidence" value="ECO:0007669"/>
    <property type="project" value="InterPro"/>
</dbReference>
<dbReference type="EMBL" id="HG807408">
    <property type="protein sequence ID" value="CDW60790.1"/>
    <property type="molecule type" value="Genomic_DNA"/>
</dbReference>
<sequence>MEDKKTTKAKFNQVSAEIEKRIHEGIYVSSQKLPSEYDLAKEFDCSRLTIRKAIDDLIGKNILVKRRGKGSYVMSQPKIQSGRSGLQGFTEAAKAYGKTSSTEVISFKKVSEPSEEILNALQLEEDQPIYELVRRRILDDEPMTVEKIYLSEFYVKGLKAEDFSGSLFKLLEEKTEIAYSHQEVEAILVKLELSKLLDVPMGDPLLQVYSVTYALDATPIFYDISYYRSDRYVFKTTLTRYVIEENKEQFYQDLDQVLQIESVKSAPAKQAPFGKGPKEALLTVMSLAKKYGFKTAIINDAVGYAQWGEAEDYIGVVGHLDVVPAGDGWSFPPFKLSKKDQRFYGRGILDNKGPILACLFGLKLLKEMDLPVKKTIRIIFGTDEENGSSDIPLYLSEEQPPQFGFTPDCKYPVVYGERGIVNYEILTTFPQEELKDLGDFIGDQARDHVPDALSVTIHGKNISVQGKRAPSNAPELGENAITLLAEKILQEQAVTGTLAEYFSWLIKSLANQHHGEGLGLAFSDADSGKLMITPYELIKKDQQLALSVAIRYPVSVTEAEVTDTLKKHLPPESQLTVVRRIKSSYFPKDDPNVQLLSAVYEEATGLDGTPVTTTGATYARFIPNIVAFGPSFPGQKGIAHNQDEYMDEKDLLKNMEIYMRGMLKLIE</sequence>
<dbReference type="PANTHER" id="PTHR44846:SF1">
    <property type="entry name" value="MANNOSYL-D-GLYCERATE TRANSPORT_METABOLISM SYSTEM REPRESSOR MNGR-RELATED"/>
    <property type="match status" value="1"/>
</dbReference>
<evidence type="ECO:0000259" key="7">
    <source>
        <dbReference type="PROSITE" id="PS50949"/>
    </source>
</evidence>
<dbReference type="GO" id="GO:0016805">
    <property type="term" value="F:dipeptidase activity"/>
    <property type="evidence" value="ECO:0007669"/>
    <property type="project" value="UniProtKB-KW"/>
</dbReference>
<dbReference type="InterPro" id="IPR036264">
    <property type="entry name" value="Bact_exopeptidase_dim_dom"/>
</dbReference>
<keyword evidence="3" id="KW-0224">Dipeptidase</keyword>
<evidence type="ECO:0000256" key="2">
    <source>
        <dbReference type="ARBA" id="ARBA00022833"/>
    </source>
</evidence>
<dbReference type="SMART" id="SM00345">
    <property type="entry name" value="HTH_GNTR"/>
    <property type="match status" value="1"/>
</dbReference>
<dbReference type="InterPro" id="IPR000524">
    <property type="entry name" value="Tscrpt_reg_HTH_GntR"/>
</dbReference>
<dbReference type="NCBIfam" id="NF041547">
    <property type="entry name" value="GntR_LSA1692"/>
    <property type="match status" value="1"/>
</dbReference>
<dbReference type="OrthoDB" id="3064516at2759"/>
<dbReference type="NCBIfam" id="TIGR01887">
    <property type="entry name" value="dipeptidaselike"/>
    <property type="match status" value="1"/>
</dbReference>
<dbReference type="SMART" id="SM00866">
    <property type="entry name" value="UTRA"/>
    <property type="match status" value="1"/>
</dbReference>
<dbReference type="SUPFAM" id="SSF55031">
    <property type="entry name" value="Bacterial exopeptidase dimerisation domain"/>
    <property type="match status" value="1"/>
</dbReference>
<dbReference type="PANTHER" id="PTHR44846">
    <property type="entry name" value="MANNOSYL-D-GLYCERATE TRANSPORT/METABOLISM SYSTEM REPRESSOR MNGR-RELATED"/>
    <property type="match status" value="1"/>
</dbReference>
<keyword evidence="3" id="KW-0645">Protease</keyword>
<dbReference type="SUPFAM" id="SSF53187">
    <property type="entry name" value="Zn-dependent exopeptidases"/>
    <property type="match status" value="1"/>
</dbReference>
<dbReference type="GO" id="GO:0003677">
    <property type="term" value="F:DNA binding"/>
    <property type="evidence" value="ECO:0007669"/>
    <property type="project" value="UniProtKB-KW"/>
</dbReference>
<protein>
    <submittedName>
        <fullName evidence="8">HTH-type transcriptional regulator frlR</fullName>
    </submittedName>
</protein>
<dbReference type="SUPFAM" id="SSF64288">
    <property type="entry name" value="Chorismate lyase-like"/>
    <property type="match status" value="1"/>
</dbReference>
<dbReference type="Pfam" id="PF07702">
    <property type="entry name" value="UTRA"/>
    <property type="match status" value="1"/>
</dbReference>
<keyword evidence="6" id="KW-0804">Transcription</keyword>
<dbReference type="PROSITE" id="PS50949">
    <property type="entry name" value="HTH_GNTR"/>
    <property type="match status" value="1"/>
</dbReference>
<dbReference type="InterPro" id="IPR028978">
    <property type="entry name" value="Chorismate_lyase_/UTRA_dom_sf"/>
</dbReference>
<dbReference type="InterPro" id="IPR001261">
    <property type="entry name" value="ArgE/DapE_CS"/>
</dbReference>
<dbReference type="InterPro" id="IPR036390">
    <property type="entry name" value="WH_DNA-bd_sf"/>
</dbReference>
<reference evidence="8" key="2">
    <citation type="submission" date="2014-03" db="EMBL/GenBank/DDBJ databases">
        <title>The whipworm genome and dual-species transcriptomics of an intimate host-pathogen interaction.</title>
        <authorList>
            <person name="Foth B.J."/>
            <person name="Tsai I.J."/>
            <person name="Reid A.J."/>
            <person name="Bancroft A.J."/>
            <person name="Nichol S."/>
            <person name="Tracey A."/>
            <person name="Holroyd N."/>
            <person name="Cotton J.A."/>
            <person name="Stanley E.J."/>
            <person name="Zarowiecki M."/>
            <person name="Liu J.Z."/>
            <person name="Huckvale T."/>
            <person name="Cooper P.J."/>
            <person name="Grencis R.K."/>
            <person name="Berriman M."/>
        </authorList>
    </citation>
    <scope>NUCLEOTIDE SEQUENCE [LARGE SCALE GENOMIC DNA]</scope>
</reference>
<keyword evidence="4" id="KW-0805">Transcription regulation</keyword>
<dbReference type="Gene3D" id="1.10.10.10">
    <property type="entry name" value="Winged helix-like DNA-binding domain superfamily/Winged helix DNA-binding domain"/>
    <property type="match status" value="1"/>
</dbReference>
<accession>A0A077ZPW7</accession>
<keyword evidence="5" id="KW-0238">DNA-binding</keyword>
<dbReference type="AlphaFoldDB" id="A0A077ZPW7"/>
<evidence type="ECO:0000313" key="9">
    <source>
        <dbReference type="Proteomes" id="UP000030665"/>
    </source>
</evidence>
<dbReference type="PRINTS" id="PR00035">
    <property type="entry name" value="HTHGNTR"/>
</dbReference>
<dbReference type="InterPro" id="IPR002933">
    <property type="entry name" value="Peptidase_M20"/>
</dbReference>
<dbReference type="PROSITE" id="PS00758">
    <property type="entry name" value="ARGE_DAPE_CPG2_1"/>
    <property type="match status" value="1"/>
</dbReference>
<dbReference type="Pfam" id="PF00392">
    <property type="entry name" value="GntR"/>
    <property type="match status" value="1"/>
</dbReference>
<dbReference type="GO" id="GO:0045892">
    <property type="term" value="P:negative regulation of DNA-templated transcription"/>
    <property type="evidence" value="ECO:0007669"/>
    <property type="project" value="TreeGrafter"/>
</dbReference>
<keyword evidence="1" id="KW-0378">Hydrolase</keyword>
<evidence type="ECO:0000256" key="5">
    <source>
        <dbReference type="ARBA" id="ARBA00023125"/>
    </source>
</evidence>
<dbReference type="Gene3D" id="3.40.630.10">
    <property type="entry name" value="Zn peptidases"/>
    <property type="match status" value="2"/>
</dbReference>
<dbReference type="InterPro" id="IPR050679">
    <property type="entry name" value="Bact_HTH_transcr_reg"/>
</dbReference>
<keyword evidence="9" id="KW-1185">Reference proteome</keyword>
<evidence type="ECO:0000313" key="8">
    <source>
        <dbReference type="EMBL" id="CDW60790.1"/>
    </source>
</evidence>
<dbReference type="STRING" id="36087.A0A077ZPW7"/>
<dbReference type="InterPro" id="IPR010964">
    <property type="entry name" value="M20A_pepV-rel"/>
</dbReference>
<keyword evidence="2" id="KW-0862">Zinc</keyword>
<dbReference type="InterPro" id="IPR036388">
    <property type="entry name" value="WH-like_DNA-bd_sf"/>
</dbReference>
<reference evidence="8" key="1">
    <citation type="submission" date="2014-01" db="EMBL/GenBank/DDBJ databases">
        <authorList>
            <person name="Aslett M."/>
        </authorList>
    </citation>
    <scope>NUCLEOTIDE SEQUENCE</scope>
</reference>
<proteinExistence type="predicted"/>
<name>A0A077ZPW7_TRITR</name>
<dbReference type="Proteomes" id="UP000030665">
    <property type="component" value="Unassembled WGS sequence"/>
</dbReference>
<dbReference type="Pfam" id="PF01546">
    <property type="entry name" value="Peptidase_M20"/>
    <property type="match status" value="1"/>
</dbReference>
<evidence type="ECO:0000256" key="4">
    <source>
        <dbReference type="ARBA" id="ARBA00023015"/>
    </source>
</evidence>
<feature type="domain" description="HTH gntR-type" evidence="7">
    <location>
        <begin position="8"/>
        <end position="76"/>
    </location>
</feature>
<dbReference type="InterPro" id="IPR011663">
    <property type="entry name" value="UTRA"/>
</dbReference>
<dbReference type="CDD" id="cd07377">
    <property type="entry name" value="WHTH_GntR"/>
    <property type="match status" value="1"/>
</dbReference>
<organism evidence="8 9">
    <name type="scientific">Trichuris trichiura</name>
    <name type="common">Whipworm</name>
    <name type="synonym">Trichocephalus trichiurus</name>
    <dbReference type="NCBI Taxonomy" id="36087"/>
    <lineage>
        <taxon>Eukaryota</taxon>
        <taxon>Metazoa</taxon>
        <taxon>Ecdysozoa</taxon>
        <taxon>Nematoda</taxon>
        <taxon>Enoplea</taxon>
        <taxon>Dorylaimia</taxon>
        <taxon>Trichinellida</taxon>
        <taxon>Trichuridae</taxon>
        <taxon>Trichuris</taxon>
    </lineage>
</organism>
<dbReference type="GO" id="GO:0008270">
    <property type="term" value="F:zinc ion binding"/>
    <property type="evidence" value="ECO:0007669"/>
    <property type="project" value="InterPro"/>
</dbReference>
<gene>
    <name evidence="8" type="ORF">TTRE_0000918501</name>
</gene>
<evidence type="ECO:0000256" key="6">
    <source>
        <dbReference type="ARBA" id="ARBA00023163"/>
    </source>
</evidence>
<dbReference type="Gene3D" id="3.40.1410.10">
    <property type="entry name" value="Chorismate lyase-like"/>
    <property type="match status" value="1"/>
</dbReference>